<name>A0AAD8WEI6_LOLMU</name>
<evidence type="ECO:0000313" key="2">
    <source>
        <dbReference type="EMBL" id="KAK1652730.1"/>
    </source>
</evidence>
<feature type="domain" description="F-box" evidence="1">
    <location>
        <begin position="347"/>
        <end position="393"/>
    </location>
</feature>
<dbReference type="AlphaFoldDB" id="A0AAD8WEI6"/>
<dbReference type="SUPFAM" id="SSF81383">
    <property type="entry name" value="F-box domain"/>
    <property type="match status" value="2"/>
</dbReference>
<dbReference type="Proteomes" id="UP001231189">
    <property type="component" value="Unassembled WGS sequence"/>
</dbReference>
<organism evidence="2 3">
    <name type="scientific">Lolium multiflorum</name>
    <name type="common">Italian ryegrass</name>
    <name type="synonym">Lolium perenne subsp. multiflorum</name>
    <dbReference type="NCBI Taxonomy" id="4521"/>
    <lineage>
        <taxon>Eukaryota</taxon>
        <taxon>Viridiplantae</taxon>
        <taxon>Streptophyta</taxon>
        <taxon>Embryophyta</taxon>
        <taxon>Tracheophyta</taxon>
        <taxon>Spermatophyta</taxon>
        <taxon>Magnoliopsida</taxon>
        <taxon>Liliopsida</taxon>
        <taxon>Poales</taxon>
        <taxon>Poaceae</taxon>
        <taxon>BOP clade</taxon>
        <taxon>Pooideae</taxon>
        <taxon>Poodae</taxon>
        <taxon>Poeae</taxon>
        <taxon>Poeae Chloroplast Group 2 (Poeae type)</taxon>
        <taxon>Loliodinae</taxon>
        <taxon>Loliinae</taxon>
        <taxon>Lolium</taxon>
    </lineage>
</organism>
<proteinExistence type="predicted"/>
<keyword evidence="3" id="KW-1185">Reference proteome</keyword>
<dbReference type="InterPro" id="IPR001810">
    <property type="entry name" value="F-box_dom"/>
</dbReference>
<dbReference type="Pfam" id="PF00646">
    <property type="entry name" value="F-box"/>
    <property type="match status" value="1"/>
</dbReference>
<dbReference type="EMBL" id="JAUUTY010000004">
    <property type="protein sequence ID" value="KAK1652730.1"/>
    <property type="molecule type" value="Genomic_DNA"/>
</dbReference>
<dbReference type="PROSITE" id="PS50181">
    <property type="entry name" value="FBOX"/>
    <property type="match status" value="1"/>
</dbReference>
<evidence type="ECO:0000313" key="3">
    <source>
        <dbReference type="Proteomes" id="UP001231189"/>
    </source>
</evidence>
<dbReference type="PANTHER" id="PTHR34591:SF50">
    <property type="entry name" value="F-BOX DOMAIN-CONTAINING PROTEIN"/>
    <property type="match status" value="1"/>
</dbReference>
<protein>
    <recommendedName>
        <fullName evidence="1">F-box domain-containing protein</fullName>
    </recommendedName>
</protein>
<evidence type="ECO:0000259" key="1">
    <source>
        <dbReference type="PROSITE" id="PS50181"/>
    </source>
</evidence>
<sequence length="510" mass="58098">MANHRKQRDDHDLTRLLLDDVLAEVLRRLAPRSLAASRCVCKAWQAVIDTRHLLRADLLPLSLDGIIIEFRMQVYSEFFSRPPTPTCPSISGTFEHLLTTDAWGKTTDHCNGLLLLSAYRRHDGKKVYRRSGEYVANPAKGWAAPLPPCPSPCFATPGDYYNKYLVFDPTVSAHYEVFSVPHLFRRNIEVPEKPEWPPSTLIMRVFSSVSQRWEERSFSREGEPARLTTVVQFCKEEKRYAVNWHDNEESLSRHKFKWNSTPADEKFEWNSNGDDALEDKDMTNVCGPGYLNILGFHPYKEIIFKFRSEVQESKKEPEQVAAPAAEYRARSGLMTSNGKAKRPGGDHDLVRLLPDDVLAHILGRLEPRWLAACRCVCKAWHSVIDMRRLLRADLLPLSLGGIIIHFYGHLYSEFFSRPSTIISNLEHLLSTEAWQAMDHCNGLLLLRDGTQDVRTAAKYVANPAKGWAAPLPPCPPPRLATEGDYYGYYLAFDPSVSAHYEVFSNIIVKK</sequence>
<dbReference type="Pfam" id="PF12937">
    <property type="entry name" value="F-box-like"/>
    <property type="match status" value="1"/>
</dbReference>
<gene>
    <name evidence="2" type="ORF">QYE76_070535</name>
</gene>
<dbReference type="PANTHER" id="PTHR34591">
    <property type="entry name" value="OS03G0653100 PROTEIN-RELATED"/>
    <property type="match status" value="1"/>
</dbReference>
<dbReference type="Gene3D" id="1.20.1280.50">
    <property type="match status" value="2"/>
</dbReference>
<dbReference type="SMART" id="SM00256">
    <property type="entry name" value="FBOX"/>
    <property type="match status" value="2"/>
</dbReference>
<comment type="caution">
    <text evidence="2">The sequence shown here is derived from an EMBL/GenBank/DDBJ whole genome shotgun (WGS) entry which is preliminary data.</text>
</comment>
<dbReference type="InterPro" id="IPR036047">
    <property type="entry name" value="F-box-like_dom_sf"/>
</dbReference>
<accession>A0AAD8WEI6</accession>
<reference evidence="2" key="1">
    <citation type="submission" date="2023-07" db="EMBL/GenBank/DDBJ databases">
        <title>A chromosome-level genome assembly of Lolium multiflorum.</title>
        <authorList>
            <person name="Chen Y."/>
            <person name="Copetti D."/>
            <person name="Kolliker R."/>
            <person name="Studer B."/>
        </authorList>
    </citation>
    <scope>NUCLEOTIDE SEQUENCE</scope>
    <source>
        <strain evidence="2">02402/16</strain>
        <tissue evidence="2">Leaf</tissue>
    </source>
</reference>